<dbReference type="InterPro" id="IPR013083">
    <property type="entry name" value="Znf_RING/FYVE/PHD"/>
</dbReference>
<dbReference type="InterPro" id="IPR001841">
    <property type="entry name" value="Znf_RING"/>
</dbReference>
<evidence type="ECO:0000313" key="8">
    <source>
        <dbReference type="Proteomes" id="UP000266841"/>
    </source>
</evidence>
<accession>K0TRD0</accession>
<keyword evidence="1" id="KW-0479">Metal-binding</keyword>
<dbReference type="GO" id="GO:0061630">
    <property type="term" value="F:ubiquitin protein ligase activity"/>
    <property type="evidence" value="ECO:0007669"/>
    <property type="project" value="TreeGrafter"/>
</dbReference>
<organism evidence="7 8">
    <name type="scientific">Thalassiosira oceanica</name>
    <name type="common">Marine diatom</name>
    <dbReference type="NCBI Taxonomy" id="159749"/>
    <lineage>
        <taxon>Eukaryota</taxon>
        <taxon>Sar</taxon>
        <taxon>Stramenopiles</taxon>
        <taxon>Ochrophyta</taxon>
        <taxon>Bacillariophyta</taxon>
        <taxon>Coscinodiscophyceae</taxon>
        <taxon>Thalassiosirophycidae</taxon>
        <taxon>Thalassiosirales</taxon>
        <taxon>Thalassiosiraceae</taxon>
        <taxon>Thalassiosira</taxon>
    </lineage>
</organism>
<dbReference type="PROSITE" id="PS00518">
    <property type="entry name" value="ZF_RING_1"/>
    <property type="match status" value="1"/>
</dbReference>
<evidence type="ECO:0000259" key="6">
    <source>
        <dbReference type="PROSITE" id="PS50089"/>
    </source>
</evidence>
<evidence type="ECO:0000256" key="4">
    <source>
        <dbReference type="PROSITE-ProRule" id="PRU00175"/>
    </source>
</evidence>
<name>K0TRD0_THAOC</name>
<dbReference type="InterPro" id="IPR047153">
    <property type="entry name" value="TRIM45/56/19-like"/>
</dbReference>
<evidence type="ECO:0000256" key="2">
    <source>
        <dbReference type="ARBA" id="ARBA00022771"/>
    </source>
</evidence>
<feature type="compositionally biased region" description="Basic residues" evidence="5">
    <location>
        <begin position="387"/>
        <end position="404"/>
    </location>
</feature>
<evidence type="ECO:0000256" key="3">
    <source>
        <dbReference type="ARBA" id="ARBA00022833"/>
    </source>
</evidence>
<dbReference type="Gene3D" id="3.30.40.10">
    <property type="entry name" value="Zinc/RING finger domain, C3HC4 (zinc finger)"/>
    <property type="match status" value="1"/>
</dbReference>
<feature type="domain" description="RING-type" evidence="6">
    <location>
        <begin position="3"/>
        <end position="48"/>
    </location>
</feature>
<dbReference type="Proteomes" id="UP000266841">
    <property type="component" value="Unassembled WGS sequence"/>
</dbReference>
<feature type="region of interest" description="Disordered" evidence="5">
    <location>
        <begin position="381"/>
        <end position="404"/>
    </location>
</feature>
<comment type="caution">
    <text evidence="7">The sequence shown here is derived from an EMBL/GenBank/DDBJ whole genome shotgun (WGS) entry which is preliminary data.</text>
</comment>
<feature type="region of interest" description="Disordered" evidence="5">
    <location>
        <begin position="663"/>
        <end position="708"/>
    </location>
</feature>
<feature type="compositionally biased region" description="Pro residues" evidence="5">
    <location>
        <begin position="682"/>
        <end position="696"/>
    </location>
</feature>
<protein>
    <recommendedName>
        <fullName evidence="6">RING-type domain-containing protein</fullName>
    </recommendedName>
</protein>
<keyword evidence="2 4" id="KW-0863">Zinc-finger</keyword>
<dbReference type="InterPro" id="IPR036770">
    <property type="entry name" value="Ankyrin_rpt-contain_sf"/>
</dbReference>
<dbReference type="Gene3D" id="1.25.40.20">
    <property type="entry name" value="Ankyrin repeat-containing domain"/>
    <property type="match status" value="1"/>
</dbReference>
<gene>
    <name evidence="7" type="ORF">THAOC_00577</name>
</gene>
<dbReference type="Pfam" id="PF13445">
    <property type="entry name" value="zf-RING_UBOX"/>
    <property type="match status" value="1"/>
</dbReference>
<dbReference type="PROSITE" id="PS50089">
    <property type="entry name" value="ZF_RING_2"/>
    <property type="match status" value="1"/>
</dbReference>
<evidence type="ECO:0000256" key="5">
    <source>
        <dbReference type="SAM" id="MobiDB-lite"/>
    </source>
</evidence>
<reference evidence="7 8" key="1">
    <citation type="journal article" date="2012" name="Genome Biol.">
        <title>Genome and low-iron response of an oceanic diatom adapted to chronic iron limitation.</title>
        <authorList>
            <person name="Lommer M."/>
            <person name="Specht M."/>
            <person name="Roy A.S."/>
            <person name="Kraemer L."/>
            <person name="Andreson R."/>
            <person name="Gutowska M.A."/>
            <person name="Wolf J."/>
            <person name="Bergner S.V."/>
            <person name="Schilhabel M.B."/>
            <person name="Klostermeier U.C."/>
            <person name="Beiko R.G."/>
            <person name="Rosenstiel P."/>
            <person name="Hippler M."/>
            <person name="Laroche J."/>
        </authorList>
    </citation>
    <scope>NUCLEOTIDE SEQUENCE [LARGE SCALE GENOMIC DNA]</scope>
    <source>
        <strain evidence="7 8">CCMP1005</strain>
    </source>
</reference>
<dbReference type="PANTHER" id="PTHR25462">
    <property type="entry name" value="BONUS, ISOFORM C-RELATED"/>
    <property type="match status" value="1"/>
</dbReference>
<dbReference type="SUPFAM" id="SSF48403">
    <property type="entry name" value="Ankyrin repeat"/>
    <property type="match status" value="1"/>
</dbReference>
<dbReference type="SUPFAM" id="SSF57850">
    <property type="entry name" value="RING/U-box"/>
    <property type="match status" value="1"/>
</dbReference>
<keyword evidence="3" id="KW-0862">Zinc</keyword>
<dbReference type="InterPro" id="IPR027370">
    <property type="entry name" value="Znf-RING_euk"/>
</dbReference>
<keyword evidence="8" id="KW-1185">Reference proteome</keyword>
<dbReference type="PANTHER" id="PTHR25462:SF229">
    <property type="entry name" value="TRANSCRIPTION INTERMEDIARY FACTOR 1-BETA"/>
    <property type="match status" value="1"/>
</dbReference>
<evidence type="ECO:0000313" key="7">
    <source>
        <dbReference type="EMBL" id="EJK77582.1"/>
    </source>
</evidence>
<evidence type="ECO:0000256" key="1">
    <source>
        <dbReference type="ARBA" id="ARBA00022723"/>
    </source>
</evidence>
<dbReference type="GO" id="GO:0006513">
    <property type="term" value="P:protein monoubiquitination"/>
    <property type="evidence" value="ECO:0007669"/>
    <property type="project" value="TreeGrafter"/>
</dbReference>
<dbReference type="eggNOG" id="ENOG502QSQ8">
    <property type="taxonomic scope" value="Eukaryota"/>
</dbReference>
<sequence>MTCGICLEDSKDPLNLPCGHTFCDGCLNGWRSRYGVEEEMRTKCPICRARIPPSKEMVATLLMLRFRKQRLEDDSNDTSSEQYDCLCRCIEEVEEKMGPDWDGVTVLQDNNDKKPPVVMPDYIAKAIKRGDTKSVLRWINANRTEDRVNSVSSGDMASMPALCVAAAFDHLEMTTHLLQLGANVDGRASYGATAIRHVIIDDMVENATEMVRLLLSWGASFLPEQGCSNSREYGISKARKNGKHELADLLESELGGRRCEITNLSARPELNGKACVADEYLPDSNQYRMTLENKAKEVLVLGPENLKRRDRTPQDCGYYIEFKNGRTIRHAFDSSEECHAFVAALNRGNAQPGVTEESEAAAEQAAAELLAELGLNDTPIESSKGCKAQKSKKKKGGKKKKKKRYGAAAAYSAIGVPRTPSPRPGVLLNGTAPSPLGRALYPVYFVAPCCLELDDFAVPKTGEQMSSRTIRTFHACPQDSSAPSMCPRPLATCLGQKRAAVRWHGASRQADRGPAPRSGAAHCTTVTAAPAADAGPNVKSSSASREFVRPDDFTVFVQDVPVPQGSRACQGTSVISVRARGPAGSRAAEQADISPLSAGRMAARPAWWRVEQTTGRRRHRPQPPFPDLVATPSPHSAFNVNEAGTKAAATVFVAAALCSGDRARSGSRSFVIGPGGSKTTPLRPPPPPDRPTPTAVPPSLNFRRRMPR</sequence>
<proteinExistence type="predicted"/>
<dbReference type="GO" id="GO:0008270">
    <property type="term" value="F:zinc ion binding"/>
    <property type="evidence" value="ECO:0007669"/>
    <property type="project" value="UniProtKB-KW"/>
</dbReference>
<feature type="region of interest" description="Disordered" evidence="5">
    <location>
        <begin position="613"/>
        <end position="633"/>
    </location>
</feature>
<dbReference type="AlphaFoldDB" id="K0TRD0"/>
<dbReference type="EMBL" id="AGNL01000679">
    <property type="protein sequence ID" value="EJK77582.1"/>
    <property type="molecule type" value="Genomic_DNA"/>
</dbReference>
<dbReference type="InterPro" id="IPR017907">
    <property type="entry name" value="Znf_RING_CS"/>
</dbReference>
<dbReference type="SMART" id="SM00184">
    <property type="entry name" value="RING"/>
    <property type="match status" value="1"/>
</dbReference>